<sequence length="95" mass="10848">MHVRQEGFRTIPFHLERLKTGIALAADAPIRADRTAEGYRFGMNESGMGWFMPFYHIENGRMYGVFEERLLDGFQMLASDGINLNYEPTDAARCA</sequence>
<protein>
    <submittedName>
        <fullName evidence="1">Uncharacterized protein</fullName>
    </submittedName>
</protein>
<organism evidence="1 2">
    <name type="scientific">Allosphingosinicella humi</name>
    <dbReference type="NCBI Taxonomy" id="2068657"/>
    <lineage>
        <taxon>Bacteria</taxon>
        <taxon>Pseudomonadati</taxon>
        <taxon>Pseudomonadota</taxon>
        <taxon>Alphaproteobacteria</taxon>
        <taxon>Sphingomonadales</taxon>
        <taxon>Sphingomonadaceae</taxon>
        <taxon>Allosphingosinicella</taxon>
    </lineage>
</organism>
<dbReference type="AlphaFoldDB" id="A0A2U2J5X7"/>
<comment type="caution">
    <text evidence="1">The sequence shown here is derived from an EMBL/GenBank/DDBJ whole genome shotgun (WGS) entry which is preliminary data.</text>
</comment>
<dbReference type="EMBL" id="QFFF01000001">
    <property type="protein sequence ID" value="PWG03748.1"/>
    <property type="molecule type" value="Genomic_DNA"/>
</dbReference>
<keyword evidence="2" id="KW-1185">Reference proteome</keyword>
<name>A0A2U2J5X7_9SPHN</name>
<dbReference type="Proteomes" id="UP000245916">
    <property type="component" value="Unassembled WGS sequence"/>
</dbReference>
<gene>
    <name evidence="1" type="ORF">DF286_13320</name>
</gene>
<proteinExistence type="predicted"/>
<accession>A0A2U2J5X7</accession>
<reference evidence="1 2" key="1">
    <citation type="submission" date="2018-05" db="EMBL/GenBank/DDBJ databases">
        <title>Genome of Sphingosinicella humi QZX222.</title>
        <authorList>
            <person name="Qiao Z."/>
            <person name="Wang G."/>
        </authorList>
    </citation>
    <scope>NUCLEOTIDE SEQUENCE [LARGE SCALE GENOMIC DNA]</scope>
    <source>
        <strain evidence="1 2">QZX222</strain>
    </source>
</reference>
<evidence type="ECO:0000313" key="1">
    <source>
        <dbReference type="EMBL" id="PWG03748.1"/>
    </source>
</evidence>
<evidence type="ECO:0000313" key="2">
    <source>
        <dbReference type="Proteomes" id="UP000245916"/>
    </source>
</evidence>